<dbReference type="InterPro" id="IPR036638">
    <property type="entry name" value="HLH_DNA-bd_sf"/>
</dbReference>
<gene>
    <name evidence="1" type="ORF">LQV63_03110</name>
</gene>
<evidence type="ECO:0000313" key="1">
    <source>
        <dbReference type="EMBL" id="MCE5168305.1"/>
    </source>
</evidence>
<dbReference type="InterPro" id="IPR018540">
    <property type="entry name" value="Spo0E-like"/>
</dbReference>
<reference evidence="1 2" key="1">
    <citation type="submission" date="2021-11" db="EMBL/GenBank/DDBJ databases">
        <title>Draft genome sequence of Paenibacillus profundus YoMME, a new Gram-positive bacteria with exoelectrogenic properties.</title>
        <authorList>
            <person name="Hubenova Y."/>
            <person name="Hubenova E."/>
            <person name="Manasiev Y."/>
            <person name="Peykov S."/>
            <person name="Mitov M."/>
        </authorList>
    </citation>
    <scope>NUCLEOTIDE SEQUENCE [LARGE SCALE GENOMIC DNA]</scope>
    <source>
        <strain evidence="1 2">YoMME</strain>
    </source>
</reference>
<dbReference type="Gene3D" id="4.10.280.10">
    <property type="entry name" value="Helix-loop-helix DNA-binding domain"/>
    <property type="match status" value="1"/>
</dbReference>
<accession>A0ABS8Y928</accession>
<dbReference type="EMBL" id="JAJNBZ010000002">
    <property type="protein sequence ID" value="MCE5168305.1"/>
    <property type="molecule type" value="Genomic_DNA"/>
</dbReference>
<dbReference type="Proteomes" id="UP001199916">
    <property type="component" value="Unassembled WGS sequence"/>
</dbReference>
<dbReference type="SUPFAM" id="SSF140500">
    <property type="entry name" value="BAS1536-like"/>
    <property type="match status" value="1"/>
</dbReference>
<protein>
    <submittedName>
        <fullName evidence="1">Aspartyl-phosphate phosphatase Spo0E family protein</fullName>
    </submittedName>
</protein>
<dbReference type="Pfam" id="PF09388">
    <property type="entry name" value="SpoOE-like"/>
    <property type="match status" value="1"/>
</dbReference>
<dbReference type="InterPro" id="IPR037208">
    <property type="entry name" value="Spo0E-like_sf"/>
</dbReference>
<organism evidence="1 2">
    <name type="scientific">Paenibacillus profundus</name>
    <dbReference type="NCBI Taxonomy" id="1173085"/>
    <lineage>
        <taxon>Bacteria</taxon>
        <taxon>Bacillati</taxon>
        <taxon>Bacillota</taxon>
        <taxon>Bacilli</taxon>
        <taxon>Bacillales</taxon>
        <taxon>Paenibacillaceae</taxon>
        <taxon>Paenibacillus</taxon>
    </lineage>
</organism>
<proteinExistence type="predicted"/>
<name>A0ABS8Y928_9BACL</name>
<comment type="caution">
    <text evidence="1">The sequence shown here is derived from an EMBL/GenBank/DDBJ whole genome shotgun (WGS) entry which is preliminary data.</text>
</comment>
<dbReference type="RefSeq" id="WP_233695606.1">
    <property type="nucleotide sequence ID" value="NZ_JAJNBZ010000002.1"/>
</dbReference>
<evidence type="ECO:0000313" key="2">
    <source>
        <dbReference type="Proteomes" id="UP001199916"/>
    </source>
</evidence>
<keyword evidence="2" id="KW-1185">Reference proteome</keyword>
<sequence length="82" mass="9813">MLFREVRQRLIKAVVDIKSFNDEYVIELSQELDTYILQLQKKNYSLRLKDKRKAGPLCPQFHRNSKLEYDMKEFRGIEGGCM</sequence>